<keyword evidence="3" id="KW-1185">Reference proteome</keyword>
<dbReference type="AlphaFoldDB" id="A0A8I5N9K4"/>
<keyword evidence="1" id="KW-0812">Transmembrane</keyword>
<dbReference type="Proteomes" id="UP000028761">
    <property type="component" value="Chromosome X"/>
</dbReference>
<dbReference type="PRINTS" id="PR02045">
    <property type="entry name" value="F138DOMAIN"/>
</dbReference>
<reference evidence="2 3" key="1">
    <citation type="submission" date="2012-03" db="EMBL/GenBank/DDBJ databases">
        <title>Whole Genome Assembly of Papio anubis.</title>
        <authorList>
            <person name="Liu Y.L."/>
            <person name="Abraham K.A."/>
            <person name="Akbar H.A."/>
            <person name="Ali S.A."/>
            <person name="Anosike U.A."/>
            <person name="Aqrawi P.A."/>
            <person name="Arias F.A."/>
            <person name="Attaway T.A."/>
            <person name="Awwad R.A."/>
            <person name="Babu C.B."/>
            <person name="Bandaranaike D.B."/>
            <person name="Battles P.B."/>
            <person name="Bell A.B."/>
            <person name="Beltran B.B."/>
            <person name="Berhane-Mersha D.B."/>
            <person name="Bess C.B."/>
            <person name="Bickham C.B."/>
            <person name="Bolden T.B."/>
            <person name="Carter K.C."/>
            <person name="Chau D.C."/>
            <person name="Chavez A.C."/>
            <person name="Clerc-Blankenburg K.C."/>
            <person name="Coyle M.C."/>
            <person name="Dao M.D."/>
            <person name="Davila M.L.D."/>
            <person name="Davy-Carroll L.D."/>
            <person name="Denson S.D."/>
            <person name="Dinh H.D."/>
            <person name="Fernandez S.F."/>
            <person name="Fernando P.F."/>
            <person name="Forbes L.F."/>
            <person name="Francis C.F."/>
            <person name="Francisco L.F."/>
            <person name="Fu Q.F."/>
            <person name="Garcia-Iii R.G."/>
            <person name="Garrett T.G."/>
            <person name="Gross S.G."/>
            <person name="Gubbala S.G."/>
            <person name="Hirani K.H."/>
            <person name="Hogues M.H."/>
            <person name="Hollins B.H."/>
            <person name="Jackson L.J."/>
            <person name="Javaid M.J."/>
            <person name="Jhangiani S.J."/>
            <person name="Johnson A.J."/>
            <person name="Johnson B.J."/>
            <person name="Jones J.J."/>
            <person name="Joshi V.J."/>
            <person name="Kalu J.K."/>
            <person name="Khan N.K."/>
            <person name="Korchina V.K."/>
            <person name="Kovar C.K."/>
            <person name="Lago L.L."/>
            <person name="Lara F.L."/>
            <person name="Le T.-K.L."/>
            <person name="Lee S.L."/>
            <person name="Legall-Iii F.L."/>
            <person name="Lemon S.L."/>
            <person name="Liu J.L."/>
            <person name="Liu Y.-S.L."/>
            <person name="Liyanage D.L."/>
            <person name="Lopez J.L."/>
            <person name="Lorensuhewa L.L."/>
            <person name="Mata R.M."/>
            <person name="Mathew T.M."/>
            <person name="Mercado C.M."/>
            <person name="Mercado I.M."/>
            <person name="Morales K.M."/>
            <person name="Morgan M.M."/>
            <person name="Munidasa M.M."/>
            <person name="Ngo D.N."/>
            <person name="Nguyen L.N."/>
            <person name="Nguyen T.N."/>
            <person name="Nguyen N.N."/>
            <person name="Obregon M.O."/>
            <person name="Okwuonu G.O."/>
            <person name="Ongeri F.O."/>
            <person name="Onwere C.O."/>
            <person name="Osifeso I.O."/>
            <person name="Parra A.P."/>
            <person name="Patil S.P."/>
            <person name="Perez A.P."/>
            <person name="Perez Y.P."/>
            <person name="Pham C.P."/>
            <person name="Pu L.-L.P."/>
            <person name="Puazo M.P."/>
            <person name="Quiroz J.Q."/>
            <person name="Rouhana J.R."/>
            <person name="Ruiz M.R."/>
            <person name="Ruiz S.-J.R."/>
            <person name="Saada N.S."/>
            <person name="Santibanez J.S."/>
            <person name="Scheel M.S."/>
            <person name="Schneider B.S."/>
            <person name="Simmons D.S."/>
            <person name="Sisson I.S."/>
            <person name="Tang L.-Y.T."/>
            <person name="Thornton R.T."/>
            <person name="Tisius J.T."/>
            <person name="Toledanes G.T."/>
            <person name="Trejos Z.T."/>
            <person name="Usmani K.U."/>
            <person name="Varghese R.V."/>
            <person name="Vattathil S.V."/>
            <person name="Vee V.V."/>
            <person name="Walker D.W."/>
            <person name="Weissenberger G.W."/>
            <person name="White C.W."/>
            <person name="Williams A.W."/>
            <person name="Woodworth J.W."/>
            <person name="Wright R.W."/>
            <person name="Zhu Y.Z."/>
            <person name="Han Y.H."/>
            <person name="Newsham I.N."/>
            <person name="Nazareth L.N."/>
            <person name="Worley K.W."/>
            <person name="Muzny D.M."/>
            <person name="Rogers J.R."/>
            <person name="Gibbs R.G."/>
        </authorList>
    </citation>
    <scope>NUCLEOTIDE SEQUENCE [LARGE SCALE GENOMIC DNA]</scope>
</reference>
<protein>
    <submittedName>
        <fullName evidence="2">Uncharacterized protein</fullName>
    </submittedName>
</protein>
<accession>A0A8I5N9K4</accession>
<dbReference type="Ensembl" id="ENSPANT00000076162.1">
    <property type="protein sequence ID" value="ENSPANP00000056597.1"/>
    <property type="gene ID" value="ENSPANG00000044207.1"/>
</dbReference>
<feature type="transmembrane region" description="Helical" evidence="1">
    <location>
        <begin position="32"/>
        <end position="65"/>
    </location>
</feature>
<organism evidence="2 3">
    <name type="scientific">Papio anubis</name>
    <name type="common">Olive baboon</name>
    <dbReference type="NCBI Taxonomy" id="9555"/>
    <lineage>
        <taxon>Eukaryota</taxon>
        <taxon>Metazoa</taxon>
        <taxon>Chordata</taxon>
        <taxon>Craniata</taxon>
        <taxon>Vertebrata</taxon>
        <taxon>Euteleostomi</taxon>
        <taxon>Mammalia</taxon>
        <taxon>Eutheria</taxon>
        <taxon>Euarchontoglires</taxon>
        <taxon>Primates</taxon>
        <taxon>Haplorrhini</taxon>
        <taxon>Catarrhini</taxon>
        <taxon>Cercopithecidae</taxon>
        <taxon>Cercopithecinae</taxon>
        <taxon>Papio</taxon>
    </lineage>
</organism>
<evidence type="ECO:0000313" key="2">
    <source>
        <dbReference type="Ensembl" id="ENSPANP00000056597.1"/>
    </source>
</evidence>
<proteinExistence type="predicted"/>
<dbReference type="PANTHER" id="PTHR12138">
    <property type="entry name" value="PRIMATE-EXPANDED PROTEIN FAMILY"/>
    <property type="match status" value="1"/>
</dbReference>
<feature type="transmembrane region" description="Helical" evidence="1">
    <location>
        <begin position="72"/>
        <end position="95"/>
    </location>
</feature>
<keyword evidence="1" id="KW-1133">Transmembrane helix</keyword>
<reference evidence="2" key="2">
    <citation type="submission" date="2025-08" db="UniProtKB">
        <authorList>
            <consortium name="Ensembl"/>
        </authorList>
    </citation>
    <scope>IDENTIFICATION</scope>
</reference>
<dbReference type="PANTHER" id="PTHR12138:SF162">
    <property type="entry name" value="CHROMOSOME UNDETERMINED SCAFFOLD_275, WHOLE GENOME SHOTGUN SEQUENCE"/>
    <property type="match status" value="1"/>
</dbReference>
<sequence length="160" mass="17493">MGLQAFLGSSDPSTLASQSAGIMGVSHRARPYIFFFFFLSSKCFLISLETSSLIHGLLVVCCLILKSLKIFLIISLFLFFFVVVVVFEMGSLALLPRLECSGAVLGHCYLRLPGSSNSLASASRVAGTTGTRHHAWLIFVFLVEMMFHHIGQACLDLLTL</sequence>
<name>A0A8I5N9K4_PAPAN</name>
<evidence type="ECO:0000256" key="1">
    <source>
        <dbReference type="SAM" id="Phobius"/>
    </source>
</evidence>
<reference evidence="2" key="3">
    <citation type="submission" date="2025-09" db="UniProtKB">
        <authorList>
            <consortium name="Ensembl"/>
        </authorList>
    </citation>
    <scope>IDENTIFICATION</scope>
</reference>
<evidence type="ECO:0000313" key="3">
    <source>
        <dbReference type="Proteomes" id="UP000028761"/>
    </source>
</evidence>
<dbReference type="GeneTree" id="ENSGT01120000271815"/>
<keyword evidence="1" id="KW-0472">Membrane</keyword>